<feature type="signal peptide" evidence="6">
    <location>
        <begin position="1"/>
        <end position="34"/>
    </location>
</feature>
<evidence type="ECO:0000256" key="3">
    <source>
        <dbReference type="ARBA" id="ARBA00012670"/>
    </source>
</evidence>
<organism evidence="8 9">
    <name type="scientific">Chitinophaga terrae</name>
    <name type="common">ex Kim and Jung 2007</name>
    <dbReference type="NCBI Taxonomy" id="408074"/>
    <lineage>
        <taxon>Bacteria</taxon>
        <taxon>Pseudomonadati</taxon>
        <taxon>Bacteroidota</taxon>
        <taxon>Chitinophagia</taxon>
        <taxon>Chitinophagales</taxon>
        <taxon>Chitinophagaceae</taxon>
        <taxon>Chitinophaga</taxon>
    </lineage>
</organism>
<evidence type="ECO:0000256" key="2">
    <source>
        <dbReference type="ARBA" id="ARBA00007186"/>
    </source>
</evidence>
<evidence type="ECO:0000313" key="8">
    <source>
        <dbReference type="EMBL" id="SEA87781.1"/>
    </source>
</evidence>
<dbReference type="STRING" id="408074.SAMN05660909_03901"/>
<evidence type="ECO:0000256" key="5">
    <source>
        <dbReference type="ARBA" id="ARBA00022801"/>
    </source>
</evidence>
<evidence type="ECO:0000259" key="7">
    <source>
        <dbReference type="SMART" id="SM00813"/>
    </source>
</evidence>
<dbReference type="PANTHER" id="PTHR31776:SF26">
    <property type="entry name" value="SECRETED ARABINOSIDASE"/>
    <property type="match status" value="1"/>
</dbReference>
<sequence length="665" mass="73933">MNKSKYSTAHTLPIKRMKALLFAACLLSTCCTWAQDISKKKSPGGRKISADLFGLFFEDINYAADGGLYAELVQNRSFEYAPGDRRDWHPFSFWQYITPGYSYGTVSVETSSPIHPNNPHYLVLNAEHVGDSGVGIRNQGFGKIPVRAGDGYNLSLFAKRMSGAPVSLQVSIEGKNGKMLAQHVFEIAASEWKQYNCSLVPSETDDSATLVVLATSKGKLALDVISLFPQKTFKNRANGLRADLAQLLADIHPKFIRFPGGCLVHGDGLGNMYRWKNTIGPIEERLEQRNIWGYHQTMGLGYYEYFQFCEDIGAKPLPVLPAAVSCQNSGGTWRIGSTGQQALPMDSMQSYIQEVLDLVEWANGPATSFWGSKRVAAGHPAPFNLQYIGIGNEDKITPEFQQRFEMIYQAVKAKHPEITIVGTVGPFPEGEDFSKGWEIAKSLSLPVVDEHYYSKPEWFVSNQYRYDTYKRNATRVYIGEYASWGNTVKNAIAEALYMISLERNGDVVAMASYAPLLAKNGFTQWKPDMIYFDNTRVSPSVNYYVQQLFSTNQGDTYFDNVVKYETADSLFAGGCVQDKRTGDIILKLVNAGSTVKKVNANLSKFGNIVSNADCTILQGDPAAINSMDKPNAVVPVRSTLEVKKDLRYEAPPMSLTVIRIKTRKP</sequence>
<feature type="chain" id="PRO_5011742572" description="non-reducing end alpha-L-arabinofuranosidase" evidence="6">
    <location>
        <begin position="35"/>
        <end position="665"/>
    </location>
</feature>
<dbReference type="Proteomes" id="UP000199656">
    <property type="component" value="Unassembled WGS sequence"/>
</dbReference>
<dbReference type="EMBL" id="FNRL01000020">
    <property type="protein sequence ID" value="SEA87781.1"/>
    <property type="molecule type" value="Genomic_DNA"/>
</dbReference>
<dbReference type="Gene3D" id="2.60.40.1180">
    <property type="entry name" value="Golgi alpha-mannosidase II"/>
    <property type="match status" value="1"/>
</dbReference>
<dbReference type="Gene3D" id="3.20.20.80">
    <property type="entry name" value="Glycosidases"/>
    <property type="match status" value="1"/>
</dbReference>
<evidence type="ECO:0000256" key="1">
    <source>
        <dbReference type="ARBA" id="ARBA00001462"/>
    </source>
</evidence>
<protein>
    <recommendedName>
        <fullName evidence="3">non-reducing end alpha-L-arabinofuranosidase</fullName>
        <ecNumber evidence="3">3.2.1.55</ecNumber>
    </recommendedName>
</protein>
<dbReference type="GO" id="GO:0046373">
    <property type="term" value="P:L-arabinose metabolic process"/>
    <property type="evidence" value="ECO:0007669"/>
    <property type="project" value="InterPro"/>
</dbReference>
<dbReference type="SUPFAM" id="SSF51011">
    <property type="entry name" value="Glycosyl hydrolase domain"/>
    <property type="match status" value="1"/>
</dbReference>
<evidence type="ECO:0000256" key="4">
    <source>
        <dbReference type="ARBA" id="ARBA00022729"/>
    </source>
</evidence>
<proteinExistence type="inferred from homology"/>
<name>A0A1H4ERX9_9BACT</name>
<dbReference type="GO" id="GO:0046556">
    <property type="term" value="F:alpha-L-arabinofuranosidase activity"/>
    <property type="evidence" value="ECO:0007669"/>
    <property type="project" value="UniProtKB-EC"/>
</dbReference>
<dbReference type="PANTHER" id="PTHR31776">
    <property type="entry name" value="ALPHA-L-ARABINOFURANOSIDASE 1"/>
    <property type="match status" value="1"/>
</dbReference>
<dbReference type="InterPro" id="IPR010720">
    <property type="entry name" value="Alpha-L-AF_C"/>
</dbReference>
<comment type="catalytic activity">
    <reaction evidence="1">
        <text>Hydrolysis of terminal non-reducing alpha-L-arabinofuranoside residues in alpha-L-arabinosides.</text>
        <dbReference type="EC" id="3.2.1.55"/>
    </reaction>
</comment>
<accession>A0A1H4ERX9</accession>
<comment type="similarity">
    <text evidence="2">Belongs to the glycosyl hydrolase 51 family.</text>
</comment>
<dbReference type="EC" id="3.2.1.55" evidence="3"/>
<reference evidence="9" key="1">
    <citation type="submission" date="2016-10" db="EMBL/GenBank/DDBJ databases">
        <authorList>
            <person name="Varghese N."/>
            <person name="Submissions S."/>
        </authorList>
    </citation>
    <scope>NUCLEOTIDE SEQUENCE [LARGE SCALE GENOMIC DNA]</scope>
    <source>
        <strain evidence="9">DSM 23920</strain>
    </source>
</reference>
<dbReference type="Pfam" id="PF06964">
    <property type="entry name" value="Alpha-L-AF_C"/>
    <property type="match status" value="1"/>
</dbReference>
<dbReference type="InterPro" id="IPR055235">
    <property type="entry name" value="ASD1_cat"/>
</dbReference>
<feature type="domain" description="Alpha-L-arabinofuranosidase C-terminal" evidence="7">
    <location>
        <begin position="479"/>
        <end position="654"/>
    </location>
</feature>
<dbReference type="AlphaFoldDB" id="A0A1H4ERX9"/>
<evidence type="ECO:0000256" key="6">
    <source>
        <dbReference type="SAM" id="SignalP"/>
    </source>
</evidence>
<dbReference type="Gene3D" id="2.60.120.260">
    <property type="entry name" value="Galactose-binding domain-like"/>
    <property type="match status" value="1"/>
</dbReference>
<keyword evidence="5" id="KW-0378">Hydrolase</keyword>
<gene>
    <name evidence="8" type="ORF">SAMN05660909_03901</name>
</gene>
<dbReference type="SMART" id="SM00813">
    <property type="entry name" value="Alpha-L-AF_C"/>
    <property type="match status" value="1"/>
</dbReference>
<dbReference type="InterPro" id="IPR051563">
    <property type="entry name" value="Glycosyl_Hydrolase_51"/>
</dbReference>
<dbReference type="InterPro" id="IPR013780">
    <property type="entry name" value="Glyco_hydro_b"/>
</dbReference>
<dbReference type="Pfam" id="PF22848">
    <property type="entry name" value="ASD1_dom"/>
    <property type="match status" value="1"/>
</dbReference>
<keyword evidence="9" id="KW-1185">Reference proteome</keyword>
<keyword evidence="4 6" id="KW-0732">Signal</keyword>
<dbReference type="InterPro" id="IPR017853">
    <property type="entry name" value="GH"/>
</dbReference>
<evidence type="ECO:0000313" key="9">
    <source>
        <dbReference type="Proteomes" id="UP000199656"/>
    </source>
</evidence>
<dbReference type="SUPFAM" id="SSF51445">
    <property type="entry name" value="(Trans)glycosidases"/>
    <property type="match status" value="1"/>
</dbReference>